<organism evidence="1">
    <name type="scientific">marine metagenome</name>
    <dbReference type="NCBI Taxonomy" id="408172"/>
    <lineage>
        <taxon>unclassified sequences</taxon>
        <taxon>metagenomes</taxon>
        <taxon>ecological metagenomes</taxon>
    </lineage>
</organism>
<evidence type="ECO:0000313" key="1">
    <source>
        <dbReference type="EMBL" id="SVC32826.1"/>
    </source>
</evidence>
<proteinExistence type="predicted"/>
<gene>
    <name evidence="1" type="ORF">METZ01_LOCUS285680</name>
</gene>
<dbReference type="AlphaFoldDB" id="A0A382L7Y6"/>
<sequence>MMLMTLLPAAQAFVLMGQPNANEVAAWNYTDDLGAPKSIDREYKRFFRWNTPHFVYSFDASFVSYFGPEGMTAVDEAMTVINDFFDPADGSYDGVSELDLEKHGFAGNYNTTWINTTAQNAQVIDIKSMVLGMMVNHLGLGNPHRHAFSIVGTNNNAAGTAINISVALRNYDPRSNMETDMINGVQYSYRLIHDIAAQIGVGNAWAVADMEEFTSDTSGNAWSSVAAVVDAFYGNTSLFWTDTPSLFNFGVYYDGYNAMGGQFQPRHALTYDDAGGLKYLYSKNNISYDFPDPDVLLVESPSFVPESLQSIYDPNSVNGRRSHTIFPRRGLTGAFPAIAPFGNPFRG</sequence>
<feature type="non-terminal residue" evidence="1">
    <location>
        <position position="347"/>
    </location>
</feature>
<name>A0A382L7Y6_9ZZZZ</name>
<protein>
    <submittedName>
        <fullName evidence="1">Uncharacterized protein</fullName>
    </submittedName>
</protein>
<accession>A0A382L7Y6</accession>
<reference evidence="1" key="1">
    <citation type="submission" date="2018-05" db="EMBL/GenBank/DDBJ databases">
        <authorList>
            <person name="Lanie J.A."/>
            <person name="Ng W.-L."/>
            <person name="Kazmierczak K.M."/>
            <person name="Andrzejewski T.M."/>
            <person name="Davidsen T.M."/>
            <person name="Wayne K.J."/>
            <person name="Tettelin H."/>
            <person name="Glass J.I."/>
            <person name="Rusch D."/>
            <person name="Podicherti R."/>
            <person name="Tsui H.-C.T."/>
            <person name="Winkler M.E."/>
        </authorList>
    </citation>
    <scope>NUCLEOTIDE SEQUENCE</scope>
</reference>
<dbReference type="EMBL" id="UINC01085358">
    <property type="protein sequence ID" value="SVC32826.1"/>
    <property type="molecule type" value="Genomic_DNA"/>
</dbReference>